<dbReference type="OrthoDB" id="2332391at2759"/>
<organism evidence="1 2">
    <name type="scientific">Glomus cerebriforme</name>
    <dbReference type="NCBI Taxonomy" id="658196"/>
    <lineage>
        <taxon>Eukaryota</taxon>
        <taxon>Fungi</taxon>
        <taxon>Fungi incertae sedis</taxon>
        <taxon>Mucoromycota</taxon>
        <taxon>Glomeromycotina</taxon>
        <taxon>Glomeromycetes</taxon>
        <taxon>Glomerales</taxon>
        <taxon>Glomeraceae</taxon>
        <taxon>Glomus</taxon>
    </lineage>
</organism>
<gene>
    <name evidence="1" type="ORF">C1645_786158</name>
</gene>
<evidence type="ECO:0000313" key="1">
    <source>
        <dbReference type="EMBL" id="RIA83524.1"/>
    </source>
</evidence>
<accession>A0A397SLR1</accession>
<dbReference type="EMBL" id="QKYT01000565">
    <property type="protein sequence ID" value="RIA83524.1"/>
    <property type="molecule type" value="Genomic_DNA"/>
</dbReference>
<dbReference type="AlphaFoldDB" id="A0A397SLR1"/>
<protein>
    <submittedName>
        <fullName evidence="1">Uncharacterized protein</fullName>
    </submittedName>
</protein>
<reference evidence="1 2" key="1">
    <citation type="submission" date="2018-06" db="EMBL/GenBank/DDBJ databases">
        <title>Comparative genomics reveals the genomic features of Rhizophagus irregularis, R. cerebriforme, R. diaphanum and Gigaspora rosea, and their symbiotic lifestyle signature.</title>
        <authorList>
            <person name="Morin E."/>
            <person name="San Clemente H."/>
            <person name="Chen E.C.H."/>
            <person name="De La Providencia I."/>
            <person name="Hainaut M."/>
            <person name="Kuo A."/>
            <person name="Kohler A."/>
            <person name="Murat C."/>
            <person name="Tang N."/>
            <person name="Roy S."/>
            <person name="Loubradou J."/>
            <person name="Henrissat B."/>
            <person name="Grigoriev I.V."/>
            <person name="Corradi N."/>
            <person name="Roux C."/>
            <person name="Martin F.M."/>
        </authorList>
    </citation>
    <scope>NUCLEOTIDE SEQUENCE [LARGE SCALE GENOMIC DNA]</scope>
    <source>
        <strain evidence="1 2">DAOM 227022</strain>
    </source>
</reference>
<dbReference type="Proteomes" id="UP000265703">
    <property type="component" value="Unassembled WGS sequence"/>
</dbReference>
<sequence length="308" mass="35999">MNTSQSKGYSPTAKFLSVSDKEMKELIDYVLDQRKIRSNQIAMAGQIIEAAVDTVTFGIIKEILSYLDEKETLHEQFFERKIDRANTKLAINEIKSEILPIKTRIERMKNTNISFDERKIEVPVAFNSCQKILNEFENQDHSFYMHPLVSSPLLIAFSQLYTSVCTYGVELLPTYAELAESEKKRLKEVVEAYKVNTINERLKMVKVVEKIKVPYFDGNIKDSFSNLVKIESFKNIFDNLKNDAKKLNLHEVDIVKDGFGFNSKHSELHYWDRTFWGQKQNSEHNYEYPIVVRTAYEHYFDEVIDTIF</sequence>
<evidence type="ECO:0000313" key="2">
    <source>
        <dbReference type="Proteomes" id="UP000265703"/>
    </source>
</evidence>
<comment type="caution">
    <text evidence="1">The sequence shown here is derived from an EMBL/GenBank/DDBJ whole genome shotgun (WGS) entry which is preliminary data.</text>
</comment>
<keyword evidence="2" id="KW-1185">Reference proteome</keyword>
<name>A0A397SLR1_9GLOM</name>
<proteinExistence type="predicted"/>